<protein>
    <submittedName>
        <fullName evidence="2">ICA69 domain-containing protein</fullName>
    </submittedName>
</protein>
<accession>A0A183E635</accession>
<dbReference type="AlphaFoldDB" id="A0A183E635"/>
<feature type="compositionally biased region" description="Polar residues" evidence="1">
    <location>
        <begin position="26"/>
        <end position="56"/>
    </location>
</feature>
<feature type="region of interest" description="Disordered" evidence="1">
    <location>
        <begin position="26"/>
        <end position="59"/>
    </location>
</feature>
<sequence length="205" mass="22807">LTLPTFPDNLWDHDYDFTRMGTGSVWQSPQTSASNWPPRSPTNTTTFMQSQHQSPPGSAHSYLAESVRAFRLNPEAPPFVIENPTATVQAQRPTQLMTEHFPPLQHSQQQHYSTLNPVFSQSELDHLHGTLHHNTYIDDPLGLSGSLFGRRGAANIWASDLQPTSSSSTNNNNNNNNTSNNSAEPSSAAVYWAEKFLADEDNDMK</sequence>
<feature type="region of interest" description="Disordered" evidence="1">
    <location>
        <begin position="160"/>
        <end position="187"/>
    </location>
</feature>
<dbReference type="WBParaSite" id="GPUH_0001644801-mRNA-1">
    <property type="protein sequence ID" value="GPUH_0001644801-mRNA-1"/>
    <property type="gene ID" value="GPUH_0001644801"/>
</dbReference>
<organism evidence="2">
    <name type="scientific">Gongylonema pulchrum</name>
    <dbReference type="NCBI Taxonomy" id="637853"/>
    <lineage>
        <taxon>Eukaryota</taxon>
        <taxon>Metazoa</taxon>
        <taxon>Ecdysozoa</taxon>
        <taxon>Nematoda</taxon>
        <taxon>Chromadorea</taxon>
        <taxon>Rhabditida</taxon>
        <taxon>Spirurina</taxon>
        <taxon>Spiruromorpha</taxon>
        <taxon>Spiruroidea</taxon>
        <taxon>Gongylonematidae</taxon>
        <taxon>Gongylonema</taxon>
    </lineage>
</organism>
<proteinExistence type="predicted"/>
<name>A0A183E635_9BILA</name>
<feature type="compositionally biased region" description="Low complexity" evidence="1">
    <location>
        <begin position="164"/>
        <end position="182"/>
    </location>
</feature>
<reference evidence="2" key="1">
    <citation type="submission" date="2016-06" db="UniProtKB">
        <authorList>
            <consortium name="WormBaseParasite"/>
        </authorList>
    </citation>
    <scope>IDENTIFICATION</scope>
</reference>
<evidence type="ECO:0000256" key="1">
    <source>
        <dbReference type="SAM" id="MobiDB-lite"/>
    </source>
</evidence>
<evidence type="ECO:0000313" key="2">
    <source>
        <dbReference type="WBParaSite" id="GPUH_0001644801-mRNA-1"/>
    </source>
</evidence>